<dbReference type="InterPro" id="IPR013785">
    <property type="entry name" value="Aldolase_TIM"/>
</dbReference>
<dbReference type="SUPFAM" id="SSF51391">
    <property type="entry name" value="Thiamin phosphate synthase"/>
    <property type="match status" value="1"/>
</dbReference>
<comment type="pathway">
    <text evidence="1 9 11">Cofactor biosynthesis; thiamine diphosphate biosynthesis; thiamine phosphate from 4-amino-2-methyl-5-diphosphomethylpyrimidine and 4-methyl-5-(2-phosphoethyl)-thiazole: step 1/1.</text>
</comment>
<dbReference type="CDD" id="cd00564">
    <property type="entry name" value="TMP_TenI"/>
    <property type="match status" value="1"/>
</dbReference>
<comment type="caution">
    <text evidence="9">Lacks conserved residue(s) required for the propagation of feature annotation.</text>
</comment>
<comment type="catalytic activity">
    <reaction evidence="7 9 10">
        <text>2-(2-carboxy-4-methylthiazol-5-yl)ethyl phosphate + 4-amino-2-methyl-5-(diphosphooxymethyl)pyrimidine + 2 H(+) = thiamine phosphate + CO2 + diphosphate</text>
        <dbReference type="Rhea" id="RHEA:47848"/>
        <dbReference type="ChEBI" id="CHEBI:15378"/>
        <dbReference type="ChEBI" id="CHEBI:16526"/>
        <dbReference type="ChEBI" id="CHEBI:33019"/>
        <dbReference type="ChEBI" id="CHEBI:37575"/>
        <dbReference type="ChEBI" id="CHEBI:57841"/>
        <dbReference type="ChEBI" id="CHEBI:62890"/>
        <dbReference type="EC" id="2.5.1.3"/>
    </reaction>
</comment>
<evidence type="ECO:0000256" key="8">
    <source>
        <dbReference type="ARBA" id="ARBA00047883"/>
    </source>
</evidence>
<dbReference type="RefSeq" id="WP_051331421.1">
    <property type="nucleotide sequence ID" value="NZ_OX458333.1"/>
</dbReference>
<reference evidence="13 14" key="1">
    <citation type="submission" date="2023-03" db="EMBL/GenBank/DDBJ databases">
        <authorList>
            <person name="Pearce D."/>
        </authorList>
    </citation>
    <scope>NUCLEOTIDE SEQUENCE [LARGE SCALE GENOMIC DNA]</scope>
    <source>
        <strain evidence="13">Msz</strain>
    </source>
</reference>
<dbReference type="PANTHER" id="PTHR20857:SF15">
    <property type="entry name" value="THIAMINE-PHOSPHATE SYNTHASE"/>
    <property type="match status" value="1"/>
</dbReference>
<feature type="binding site" evidence="9">
    <location>
        <begin position="40"/>
        <end position="44"/>
    </location>
    <ligand>
        <name>4-amino-2-methyl-5-(diphosphooxymethyl)pyrimidine</name>
        <dbReference type="ChEBI" id="CHEBI:57841"/>
    </ligand>
</feature>
<dbReference type="EC" id="2.5.1.3" evidence="9"/>
<name>A0ABM9I5H8_9GAMM</name>
<keyword evidence="4 9" id="KW-0460">Magnesium</keyword>
<dbReference type="GO" id="GO:0004789">
    <property type="term" value="F:thiamine-phosphate diphosphorylase activity"/>
    <property type="evidence" value="ECO:0007669"/>
    <property type="project" value="UniProtKB-EC"/>
</dbReference>
<comment type="catalytic activity">
    <reaction evidence="8 9 10">
        <text>2-[(2R,5Z)-2-carboxy-4-methylthiazol-5(2H)-ylidene]ethyl phosphate + 4-amino-2-methyl-5-(diphosphooxymethyl)pyrimidine + 2 H(+) = thiamine phosphate + CO2 + diphosphate</text>
        <dbReference type="Rhea" id="RHEA:47844"/>
        <dbReference type="ChEBI" id="CHEBI:15378"/>
        <dbReference type="ChEBI" id="CHEBI:16526"/>
        <dbReference type="ChEBI" id="CHEBI:33019"/>
        <dbReference type="ChEBI" id="CHEBI:37575"/>
        <dbReference type="ChEBI" id="CHEBI:57841"/>
        <dbReference type="ChEBI" id="CHEBI:62899"/>
        <dbReference type="EC" id="2.5.1.3"/>
    </reaction>
</comment>
<evidence type="ECO:0000313" key="14">
    <source>
        <dbReference type="Proteomes" id="UP001162030"/>
    </source>
</evidence>
<dbReference type="Pfam" id="PF02581">
    <property type="entry name" value="TMP-TENI"/>
    <property type="match status" value="1"/>
</dbReference>
<evidence type="ECO:0000256" key="1">
    <source>
        <dbReference type="ARBA" id="ARBA00005165"/>
    </source>
</evidence>
<protein>
    <recommendedName>
        <fullName evidence="9">Thiamine-phosphate synthase</fullName>
        <shortName evidence="9">TP synthase</shortName>
        <shortName evidence="9">TPS</shortName>
        <ecNumber evidence="9">2.5.1.3</ecNumber>
    </recommendedName>
    <alternativeName>
        <fullName evidence="9">Thiamine-phosphate pyrophosphorylase</fullName>
        <shortName evidence="9">TMP pyrophosphorylase</shortName>
        <shortName evidence="9">TMP-PPase</shortName>
    </alternativeName>
</protein>
<dbReference type="InterPro" id="IPR034291">
    <property type="entry name" value="TMP_synthase"/>
</dbReference>
<evidence type="ECO:0000256" key="5">
    <source>
        <dbReference type="ARBA" id="ARBA00022977"/>
    </source>
</evidence>
<dbReference type="InterPro" id="IPR036206">
    <property type="entry name" value="ThiamineP_synth_sf"/>
</dbReference>
<feature type="binding site" evidence="9">
    <location>
        <position position="166"/>
    </location>
    <ligand>
        <name>2-[(2R,5Z)-2-carboxy-4-methylthiazol-5(2H)-ylidene]ethyl phosphate</name>
        <dbReference type="ChEBI" id="CHEBI:62899"/>
    </ligand>
</feature>
<comment type="catalytic activity">
    <reaction evidence="6 9 10">
        <text>4-methyl-5-(2-phosphooxyethyl)-thiazole + 4-amino-2-methyl-5-(diphosphooxymethyl)pyrimidine + H(+) = thiamine phosphate + diphosphate</text>
        <dbReference type="Rhea" id="RHEA:22328"/>
        <dbReference type="ChEBI" id="CHEBI:15378"/>
        <dbReference type="ChEBI" id="CHEBI:33019"/>
        <dbReference type="ChEBI" id="CHEBI:37575"/>
        <dbReference type="ChEBI" id="CHEBI:57841"/>
        <dbReference type="ChEBI" id="CHEBI:58296"/>
        <dbReference type="EC" id="2.5.1.3"/>
    </reaction>
</comment>
<evidence type="ECO:0000256" key="7">
    <source>
        <dbReference type="ARBA" id="ARBA00047851"/>
    </source>
</evidence>
<evidence type="ECO:0000256" key="11">
    <source>
        <dbReference type="RuleBase" id="RU004253"/>
    </source>
</evidence>
<feature type="binding site" evidence="9">
    <location>
        <position position="90"/>
    </location>
    <ligand>
        <name>Mg(2+)</name>
        <dbReference type="ChEBI" id="CHEBI:18420"/>
    </ligand>
</feature>
<keyword evidence="14" id="KW-1185">Reference proteome</keyword>
<dbReference type="Proteomes" id="UP001162030">
    <property type="component" value="Chromosome"/>
</dbReference>
<dbReference type="InterPro" id="IPR022998">
    <property type="entry name" value="ThiamineP_synth_TenI"/>
</dbReference>
<dbReference type="EMBL" id="OX458333">
    <property type="protein sequence ID" value="CAI8905434.1"/>
    <property type="molecule type" value="Genomic_DNA"/>
</dbReference>
<dbReference type="PANTHER" id="PTHR20857">
    <property type="entry name" value="THIAMINE-PHOSPHATE PYROPHOSPHORYLASE"/>
    <property type="match status" value="1"/>
</dbReference>
<feature type="binding site" evidence="9">
    <location>
        <position position="71"/>
    </location>
    <ligand>
        <name>Mg(2+)</name>
        <dbReference type="ChEBI" id="CHEBI:18420"/>
    </ligand>
</feature>
<evidence type="ECO:0000256" key="4">
    <source>
        <dbReference type="ARBA" id="ARBA00022842"/>
    </source>
</evidence>
<evidence type="ECO:0000256" key="2">
    <source>
        <dbReference type="ARBA" id="ARBA00022679"/>
    </source>
</evidence>
<feature type="binding site" evidence="9">
    <location>
        <position position="70"/>
    </location>
    <ligand>
        <name>4-amino-2-methyl-5-(diphosphooxymethyl)pyrimidine</name>
        <dbReference type="ChEBI" id="CHEBI:57841"/>
    </ligand>
</feature>
<dbReference type="NCBIfam" id="TIGR00693">
    <property type="entry name" value="thiE"/>
    <property type="match status" value="1"/>
</dbReference>
<evidence type="ECO:0000313" key="13">
    <source>
        <dbReference type="EMBL" id="CAI8905434.1"/>
    </source>
</evidence>
<dbReference type="HAMAP" id="MF_00097">
    <property type="entry name" value="TMP_synthase"/>
    <property type="match status" value="1"/>
</dbReference>
<comment type="cofactor">
    <cofactor evidence="9">
        <name>Mg(2+)</name>
        <dbReference type="ChEBI" id="CHEBI:18420"/>
    </cofactor>
    <text evidence="9">Binds 1 Mg(2+) ion per subunit.</text>
</comment>
<feature type="binding site" evidence="9">
    <location>
        <position position="139"/>
    </location>
    <ligand>
        <name>4-amino-2-methyl-5-(diphosphooxymethyl)pyrimidine</name>
        <dbReference type="ChEBI" id="CHEBI:57841"/>
    </ligand>
</feature>
<evidence type="ECO:0000256" key="9">
    <source>
        <dbReference type="HAMAP-Rule" id="MF_00097"/>
    </source>
</evidence>
<feature type="binding site" evidence="9">
    <location>
        <begin position="136"/>
        <end position="138"/>
    </location>
    <ligand>
        <name>2-[(2R,5Z)-2-carboxy-4-methylthiazol-5(2H)-ylidene]ethyl phosphate</name>
        <dbReference type="ChEBI" id="CHEBI:62899"/>
    </ligand>
</feature>
<keyword evidence="2 9" id="KW-0808">Transferase</keyword>
<feature type="domain" description="Thiamine phosphate synthase/TenI" evidence="12">
    <location>
        <begin position="10"/>
        <end position="189"/>
    </location>
</feature>
<proteinExistence type="inferred from homology"/>
<dbReference type="Gene3D" id="3.20.20.70">
    <property type="entry name" value="Aldolase class I"/>
    <property type="match status" value="1"/>
</dbReference>
<sequence length="219" mass="22882">MRLPFPRSGLYAITREAYPDEQALFDAVAAAIRGGAAVIQYRAKTPRDPLGETAGLLAICRAAGVPLIINDDVDLARRIGADGVHLGKEDMSLTEARATLWPDAIVGVSCYDSVDLAIQAETCGASYVAFGRFFPSKTKPDAPCARLETLAEAKSRLRIPIVAIGGITPENGGLLLKAGADLLAVIEAVFGAPDPGVAAAAFLPLFSESKSESAVSEMP</sequence>
<evidence type="ECO:0000256" key="3">
    <source>
        <dbReference type="ARBA" id="ARBA00022723"/>
    </source>
</evidence>
<accession>A0ABM9I5H8</accession>
<evidence type="ECO:0000256" key="6">
    <source>
        <dbReference type="ARBA" id="ARBA00047334"/>
    </source>
</evidence>
<gene>
    <name evidence="9 13" type="primary">thiE</name>
    <name evidence="13" type="ORF">MSZNOR_3529</name>
</gene>
<keyword evidence="5 9" id="KW-0784">Thiamine biosynthesis</keyword>
<keyword evidence="3 9" id="KW-0479">Metal-binding</keyword>
<evidence type="ECO:0000256" key="10">
    <source>
        <dbReference type="RuleBase" id="RU003826"/>
    </source>
</evidence>
<evidence type="ECO:0000259" key="12">
    <source>
        <dbReference type="Pfam" id="PF02581"/>
    </source>
</evidence>
<organism evidence="13 14">
    <name type="scientific">Methylocaldum szegediense</name>
    <dbReference type="NCBI Taxonomy" id="73780"/>
    <lineage>
        <taxon>Bacteria</taxon>
        <taxon>Pseudomonadati</taxon>
        <taxon>Pseudomonadota</taxon>
        <taxon>Gammaproteobacteria</taxon>
        <taxon>Methylococcales</taxon>
        <taxon>Methylococcaceae</taxon>
        <taxon>Methylocaldum</taxon>
    </lineage>
</organism>
<feature type="binding site" evidence="9">
    <location>
        <position position="109"/>
    </location>
    <ligand>
        <name>4-amino-2-methyl-5-(diphosphooxymethyl)pyrimidine</name>
        <dbReference type="ChEBI" id="CHEBI:57841"/>
    </ligand>
</feature>
<comment type="similarity">
    <text evidence="9 10">Belongs to the thiamine-phosphate synthase family.</text>
</comment>
<comment type="function">
    <text evidence="9">Condenses 4-methyl-5-(beta-hydroxyethyl)thiazole monophosphate (THZ-P) and 2-methyl-4-amino-5-hydroxymethyl pyrimidine pyrophosphate (HMP-PP) to form thiamine monophosphate (TMP).</text>
</comment>